<dbReference type="OrthoDB" id="7826912at2"/>
<keyword evidence="1" id="KW-0175">Coiled coil</keyword>
<feature type="compositionally biased region" description="Basic and acidic residues" evidence="2">
    <location>
        <begin position="359"/>
        <end position="379"/>
    </location>
</feature>
<comment type="caution">
    <text evidence="4">The sequence shown here is derived from an EMBL/GenBank/DDBJ whole genome shotgun (WGS) entry which is preliminary data.</text>
</comment>
<gene>
    <name evidence="4" type="ORF">ATL17_1335</name>
</gene>
<dbReference type="RefSeq" id="WP_133571948.1">
    <property type="nucleotide sequence ID" value="NZ_SNYR01000001.1"/>
</dbReference>
<feature type="region of interest" description="Disordered" evidence="2">
    <location>
        <begin position="249"/>
        <end position="273"/>
    </location>
</feature>
<protein>
    <submittedName>
        <fullName evidence="4">Uncharacterized protein</fullName>
    </submittedName>
</protein>
<dbReference type="Proteomes" id="UP000295391">
    <property type="component" value="Unassembled WGS sequence"/>
</dbReference>
<name>A0A4R6VX24_9HYPH</name>
<reference evidence="4 5" key="1">
    <citation type="submission" date="2019-03" db="EMBL/GenBank/DDBJ databases">
        <title>Genomic Encyclopedia of Type Strains, Phase III (KMG-III): the genomes of soil and plant-associated and newly described type strains.</title>
        <authorList>
            <person name="Whitman W."/>
        </authorList>
    </citation>
    <scope>NUCLEOTIDE SEQUENCE [LARGE SCALE GENOMIC DNA]</scope>
    <source>
        <strain evidence="4 5">CGMCC 1.7002</strain>
    </source>
</reference>
<evidence type="ECO:0000256" key="3">
    <source>
        <dbReference type="SAM" id="Phobius"/>
    </source>
</evidence>
<feature type="compositionally biased region" description="Polar residues" evidence="2">
    <location>
        <begin position="256"/>
        <end position="268"/>
    </location>
</feature>
<accession>A0A4R6VX24</accession>
<keyword evidence="3" id="KW-1133">Transmembrane helix</keyword>
<feature type="transmembrane region" description="Helical" evidence="3">
    <location>
        <begin position="6"/>
        <end position="28"/>
    </location>
</feature>
<dbReference type="EMBL" id="SNYR01000001">
    <property type="protein sequence ID" value="TDQ67324.1"/>
    <property type="molecule type" value="Genomic_DNA"/>
</dbReference>
<keyword evidence="5" id="KW-1185">Reference proteome</keyword>
<evidence type="ECO:0000256" key="2">
    <source>
        <dbReference type="SAM" id="MobiDB-lite"/>
    </source>
</evidence>
<keyword evidence="3" id="KW-0812">Transmembrane</keyword>
<evidence type="ECO:0000313" key="4">
    <source>
        <dbReference type="EMBL" id="TDQ67324.1"/>
    </source>
</evidence>
<organism evidence="4 5">
    <name type="scientific">Maritalea mobilis</name>
    <dbReference type="NCBI Taxonomy" id="483324"/>
    <lineage>
        <taxon>Bacteria</taxon>
        <taxon>Pseudomonadati</taxon>
        <taxon>Pseudomonadota</taxon>
        <taxon>Alphaproteobacteria</taxon>
        <taxon>Hyphomicrobiales</taxon>
        <taxon>Devosiaceae</taxon>
        <taxon>Maritalea</taxon>
    </lineage>
</organism>
<keyword evidence="3" id="KW-0472">Membrane</keyword>
<proteinExistence type="predicted"/>
<dbReference type="AlphaFoldDB" id="A0A4R6VX24"/>
<evidence type="ECO:0000313" key="5">
    <source>
        <dbReference type="Proteomes" id="UP000295391"/>
    </source>
</evidence>
<feature type="coiled-coil region" evidence="1">
    <location>
        <begin position="58"/>
        <end position="155"/>
    </location>
</feature>
<feature type="region of interest" description="Disordered" evidence="2">
    <location>
        <begin position="354"/>
        <end position="385"/>
    </location>
</feature>
<sequence>MLIENLMFAALGFLSASILALLIMPSVWRRAVRLTKRRIAAATPVTLTEFKAEKDQLRAKYALDMRKLELQLDDLRNKRAAHLNELTEMRETLELQTREYDEAISIADELEERNETLRDQVRAYEVETTNLSQRLRARERDLADKIQELDEARAVANIANSATISAFNEAKLTGDYDQDTGNLLNAVQVQRQRADNIEKRFKASIEQIKQIKAKYKLSAQDLLDKGIPDLIDEAEAQIRITAERFKRLSEEGLNEETPSSDKPSTNAQADAPSLARELSLEDELEDIGGRIKDIEEDILSNFDRKNADHDAMRRRLEDIAVDISHIVYANDAHEAGEQEESLFDRVRKYADDGLEELESPEKEREAKSGRVSDRMDALKRVAGHQ</sequence>
<evidence type="ECO:0000256" key="1">
    <source>
        <dbReference type="SAM" id="Coils"/>
    </source>
</evidence>